<sequence>MVHLQPEPVDSTAGHYLDLPVGVSTGVIFGGAPATSRGAAGHAALVRGPDAAAAGLPRDQLRAGPSPAIRGVLLRPGSHWANVFLACASPRPVEVGDSVEVSTDIDLVPEVPVYRVSATLCSTRSSQEVVELVSDAVF</sequence>
<dbReference type="Proteomes" id="UP001189429">
    <property type="component" value="Unassembled WGS sequence"/>
</dbReference>
<comment type="caution">
    <text evidence="1">The sequence shown here is derived from an EMBL/GenBank/DDBJ whole genome shotgun (WGS) entry which is preliminary data.</text>
</comment>
<keyword evidence="2" id="KW-1185">Reference proteome</keyword>
<evidence type="ECO:0000313" key="2">
    <source>
        <dbReference type="Proteomes" id="UP001189429"/>
    </source>
</evidence>
<name>A0ABN9R0T7_9DINO</name>
<protein>
    <submittedName>
        <fullName evidence="1">Uncharacterized protein</fullName>
    </submittedName>
</protein>
<accession>A0ABN9R0T7</accession>
<evidence type="ECO:0000313" key="1">
    <source>
        <dbReference type="EMBL" id="CAK0812309.1"/>
    </source>
</evidence>
<gene>
    <name evidence="1" type="ORF">PCOR1329_LOCUS16629</name>
</gene>
<dbReference type="EMBL" id="CAUYUJ010005113">
    <property type="protein sequence ID" value="CAK0812309.1"/>
    <property type="molecule type" value="Genomic_DNA"/>
</dbReference>
<organism evidence="1 2">
    <name type="scientific">Prorocentrum cordatum</name>
    <dbReference type="NCBI Taxonomy" id="2364126"/>
    <lineage>
        <taxon>Eukaryota</taxon>
        <taxon>Sar</taxon>
        <taxon>Alveolata</taxon>
        <taxon>Dinophyceae</taxon>
        <taxon>Prorocentrales</taxon>
        <taxon>Prorocentraceae</taxon>
        <taxon>Prorocentrum</taxon>
    </lineage>
</organism>
<proteinExistence type="predicted"/>
<reference evidence="1" key="1">
    <citation type="submission" date="2023-10" db="EMBL/GenBank/DDBJ databases">
        <authorList>
            <person name="Chen Y."/>
            <person name="Shah S."/>
            <person name="Dougan E. K."/>
            <person name="Thang M."/>
            <person name="Chan C."/>
        </authorList>
    </citation>
    <scope>NUCLEOTIDE SEQUENCE [LARGE SCALE GENOMIC DNA]</scope>
</reference>